<dbReference type="InterPro" id="IPR050131">
    <property type="entry name" value="Peptidase_S8_subtilisin-like"/>
</dbReference>
<keyword evidence="2 6" id="KW-0645">Protease</keyword>
<feature type="domain" description="Peptidase S8/S53" evidence="8">
    <location>
        <begin position="131"/>
        <end position="389"/>
    </location>
</feature>
<dbReference type="SUPFAM" id="SSF54897">
    <property type="entry name" value="Protease propeptides/inhibitors"/>
    <property type="match status" value="1"/>
</dbReference>
<dbReference type="GO" id="GO:0004252">
    <property type="term" value="F:serine-type endopeptidase activity"/>
    <property type="evidence" value="ECO:0007669"/>
    <property type="project" value="UniProtKB-UniRule"/>
</dbReference>
<comment type="caution">
    <text evidence="10">The sequence shown here is derived from an EMBL/GenBank/DDBJ whole genome shotgun (WGS) entry which is preliminary data.</text>
</comment>
<dbReference type="InterPro" id="IPR010259">
    <property type="entry name" value="S8pro/Inhibitor_I9"/>
</dbReference>
<evidence type="ECO:0000259" key="9">
    <source>
        <dbReference type="Pfam" id="PF05922"/>
    </source>
</evidence>
<dbReference type="CDD" id="cd07477">
    <property type="entry name" value="Peptidases_S8_Subtilisin_subset"/>
    <property type="match status" value="1"/>
</dbReference>
<feature type="region of interest" description="Disordered" evidence="7">
    <location>
        <begin position="392"/>
        <end position="415"/>
    </location>
</feature>
<feature type="active site" description="Charge relay system" evidence="6">
    <location>
        <position position="172"/>
    </location>
</feature>
<dbReference type="InterPro" id="IPR022398">
    <property type="entry name" value="Peptidase_S8_His-AS"/>
</dbReference>
<dbReference type="Gene3D" id="3.30.70.80">
    <property type="entry name" value="Peptidase S8 propeptide/proteinase inhibitor I9"/>
    <property type="match status" value="1"/>
</dbReference>
<protein>
    <recommendedName>
        <fullName evidence="12">Peptidase S8/S53 domain-containing protein</fullName>
    </recommendedName>
</protein>
<gene>
    <name evidence="10" type="ORF">A2V81_02960</name>
</gene>
<feature type="active site" description="Charge relay system" evidence="6">
    <location>
        <position position="358"/>
    </location>
</feature>
<dbReference type="PROSITE" id="PS51892">
    <property type="entry name" value="SUBTILASE"/>
    <property type="match status" value="1"/>
</dbReference>
<dbReference type="PROSITE" id="PS00136">
    <property type="entry name" value="SUBTILASE_ASP"/>
    <property type="match status" value="1"/>
</dbReference>
<feature type="domain" description="Inhibitor I9" evidence="9">
    <location>
        <begin position="32"/>
        <end position="97"/>
    </location>
</feature>
<dbReference type="PANTHER" id="PTHR43806:SF11">
    <property type="entry name" value="CEREVISIN-RELATED"/>
    <property type="match status" value="1"/>
</dbReference>
<reference evidence="10 11" key="1">
    <citation type="journal article" date="2016" name="Nat. Commun.">
        <title>Thousands of microbial genomes shed light on interconnected biogeochemical processes in an aquifer system.</title>
        <authorList>
            <person name="Anantharaman K."/>
            <person name="Brown C.T."/>
            <person name="Hug L.A."/>
            <person name="Sharon I."/>
            <person name="Castelle C.J."/>
            <person name="Probst A.J."/>
            <person name="Thomas B.C."/>
            <person name="Singh A."/>
            <person name="Wilkins M.J."/>
            <person name="Karaoz U."/>
            <person name="Brodie E.L."/>
            <person name="Williams K.H."/>
            <person name="Hubbard S.S."/>
            <person name="Banfield J.F."/>
        </authorList>
    </citation>
    <scope>NUCLEOTIDE SEQUENCE [LARGE SCALE GENOMIC DNA]</scope>
</reference>
<evidence type="ECO:0000313" key="10">
    <source>
        <dbReference type="EMBL" id="OGC82146.1"/>
    </source>
</evidence>
<dbReference type="EMBL" id="MEWR01000011">
    <property type="protein sequence ID" value="OGC82146.1"/>
    <property type="molecule type" value="Genomic_DNA"/>
</dbReference>
<dbReference type="PRINTS" id="PR00723">
    <property type="entry name" value="SUBTILISIN"/>
</dbReference>
<dbReference type="Proteomes" id="UP000177614">
    <property type="component" value="Unassembled WGS sequence"/>
</dbReference>
<dbReference type="GO" id="GO:0005615">
    <property type="term" value="C:extracellular space"/>
    <property type="evidence" value="ECO:0007669"/>
    <property type="project" value="TreeGrafter"/>
</dbReference>
<dbReference type="SUPFAM" id="SSF52743">
    <property type="entry name" value="Subtilisin-like"/>
    <property type="match status" value="1"/>
</dbReference>
<dbReference type="STRING" id="1817814.A2V81_02960"/>
<dbReference type="InterPro" id="IPR036852">
    <property type="entry name" value="Peptidase_S8/S53_dom_sf"/>
</dbReference>
<dbReference type="InterPro" id="IPR023827">
    <property type="entry name" value="Peptidase_S8_Asp-AS"/>
</dbReference>
<sequence length="415" mass="43046">MQGLGLATVINNDIGSLVDAQGVSDRAIPGQYIVVLKEDAGTMVYAQSVADTYKVSPSFTYTKAINGFAASLTQTNLSKVKSDPRVAYIAQDRTVKVSSHARKTVNVSTVSKQTLPTGVDRINAENKTNKGKDVNIAILDTGIDFNHPDLKANIAGGKNCSTGTTYNDGHGHGTHVAGTVAALDNTIGVVGVAPETKLWAVRVLNNNGTGSWSSLICGIDFVTSKAPKNGGKITLANMSLGGSGTSDNNCGKTNNDPLHQAICRSRDAGVTYVVSAGNEGVDVSRSVPAAYDDAVITVSALADSDGKSGGTGPKTSYAPDDTFPSFSNYGKTVDLAAPGVRINSTWKGGGLRALNGTSMSTAHVTGVAALYVKNNPGSTWKQVRDALISLGEKLNDGHKDPSGKHPEPVVRADTL</sequence>
<dbReference type="Pfam" id="PF00082">
    <property type="entry name" value="Peptidase_S8"/>
    <property type="match status" value="1"/>
</dbReference>
<evidence type="ECO:0000256" key="2">
    <source>
        <dbReference type="ARBA" id="ARBA00022670"/>
    </source>
</evidence>
<evidence type="ECO:0000256" key="5">
    <source>
        <dbReference type="ARBA" id="ARBA00022825"/>
    </source>
</evidence>
<dbReference type="InterPro" id="IPR034202">
    <property type="entry name" value="Subtilisin_Carlsberg-like"/>
</dbReference>
<organism evidence="10 11">
    <name type="scientific">Candidatus Abawacabacteria bacterium RBG_16_42_10</name>
    <dbReference type="NCBI Taxonomy" id="1817814"/>
    <lineage>
        <taxon>Bacteria</taxon>
        <taxon>Candidatus Abawacaibacteriota</taxon>
    </lineage>
</organism>
<evidence type="ECO:0008006" key="12">
    <source>
        <dbReference type="Google" id="ProtNLM"/>
    </source>
</evidence>
<evidence type="ECO:0000256" key="7">
    <source>
        <dbReference type="SAM" id="MobiDB-lite"/>
    </source>
</evidence>
<feature type="active site" description="Charge relay system" evidence="6">
    <location>
        <position position="140"/>
    </location>
</feature>
<dbReference type="GO" id="GO:0006508">
    <property type="term" value="P:proteolysis"/>
    <property type="evidence" value="ECO:0007669"/>
    <property type="project" value="UniProtKB-KW"/>
</dbReference>
<dbReference type="Gene3D" id="3.40.50.200">
    <property type="entry name" value="Peptidase S8/S53 domain"/>
    <property type="match status" value="1"/>
</dbReference>
<accession>A0A1F4XKH0</accession>
<dbReference type="Pfam" id="PF05922">
    <property type="entry name" value="Inhibitor_I9"/>
    <property type="match status" value="1"/>
</dbReference>
<evidence type="ECO:0000313" key="11">
    <source>
        <dbReference type="Proteomes" id="UP000177614"/>
    </source>
</evidence>
<keyword evidence="4 6" id="KW-0378">Hydrolase</keyword>
<evidence type="ECO:0000256" key="3">
    <source>
        <dbReference type="ARBA" id="ARBA00022723"/>
    </source>
</evidence>
<evidence type="ECO:0000259" key="8">
    <source>
        <dbReference type="Pfam" id="PF00082"/>
    </source>
</evidence>
<dbReference type="AlphaFoldDB" id="A0A1F4XKH0"/>
<keyword evidence="5 6" id="KW-0720">Serine protease</keyword>
<feature type="compositionally biased region" description="Basic and acidic residues" evidence="7">
    <location>
        <begin position="393"/>
        <end position="415"/>
    </location>
</feature>
<name>A0A1F4XKH0_9BACT</name>
<evidence type="ECO:0000256" key="6">
    <source>
        <dbReference type="PROSITE-ProRule" id="PRU01240"/>
    </source>
</evidence>
<keyword evidence="3" id="KW-0479">Metal-binding</keyword>
<dbReference type="InterPro" id="IPR015500">
    <property type="entry name" value="Peptidase_S8_subtilisin-rel"/>
</dbReference>
<evidence type="ECO:0000256" key="1">
    <source>
        <dbReference type="ARBA" id="ARBA00011073"/>
    </source>
</evidence>
<dbReference type="GO" id="GO:0046872">
    <property type="term" value="F:metal ion binding"/>
    <property type="evidence" value="ECO:0007669"/>
    <property type="project" value="UniProtKB-KW"/>
</dbReference>
<dbReference type="InterPro" id="IPR000209">
    <property type="entry name" value="Peptidase_S8/S53_dom"/>
</dbReference>
<proteinExistence type="inferred from homology"/>
<dbReference type="InterPro" id="IPR037045">
    <property type="entry name" value="S8pro/Inhibitor_I9_sf"/>
</dbReference>
<evidence type="ECO:0000256" key="4">
    <source>
        <dbReference type="ARBA" id="ARBA00022801"/>
    </source>
</evidence>
<comment type="similarity">
    <text evidence="1 6">Belongs to the peptidase S8 family.</text>
</comment>
<dbReference type="PROSITE" id="PS00137">
    <property type="entry name" value="SUBTILASE_HIS"/>
    <property type="match status" value="1"/>
</dbReference>
<dbReference type="PANTHER" id="PTHR43806">
    <property type="entry name" value="PEPTIDASE S8"/>
    <property type="match status" value="1"/>
</dbReference>